<accession>A0A2T3JWJ0</accession>
<proteinExistence type="predicted"/>
<evidence type="ECO:0000313" key="2">
    <source>
        <dbReference type="EMBL" id="PSU53699.1"/>
    </source>
</evidence>
<protein>
    <submittedName>
        <fullName evidence="2">Uncharacterized protein</fullName>
    </submittedName>
</protein>
<comment type="caution">
    <text evidence="2">The sequence shown here is derived from an EMBL/GenBank/DDBJ whole genome shotgun (WGS) entry which is preliminary data.</text>
</comment>
<name>A0A2T3JWJ0_PHOPO</name>
<keyword evidence="3" id="KW-1185">Reference proteome</keyword>
<dbReference type="AlphaFoldDB" id="A0A2T3JWJ0"/>
<organism evidence="2 4">
    <name type="scientific">Photobacterium phosphoreum</name>
    <dbReference type="NCBI Taxonomy" id="659"/>
    <lineage>
        <taxon>Bacteria</taxon>
        <taxon>Pseudomonadati</taxon>
        <taxon>Pseudomonadota</taxon>
        <taxon>Gammaproteobacteria</taxon>
        <taxon>Vibrionales</taxon>
        <taxon>Vibrionaceae</taxon>
        <taxon>Photobacterium</taxon>
    </lineage>
</organism>
<gene>
    <name evidence="2" type="ORF">C9J18_04655</name>
    <name evidence="1" type="ORF">CTM96_08570</name>
</gene>
<dbReference type="EMBL" id="PYMP01000002">
    <property type="protein sequence ID" value="PSU53699.1"/>
    <property type="molecule type" value="Genomic_DNA"/>
</dbReference>
<sequence length="199" mass="23055">MSYKQLNGYIDLAKLLSITDKKNYIASIHTAAQPAFDFFHNQTHLFDKTLFNKETFDELNKDSTLHAIQINSNEIAIFSGFEHISFNLTSIDLKQHTIIVFTDLVDEVISQQAWRSVLRTIISSVSAQYIEELRRNLNDAVPSYYIKSIFNKNVLSQKKLAQLTSSSRDTLAKQYQREKRSQTKPLSIFQQLIQEDRCE</sequence>
<dbReference type="Proteomes" id="UP000241405">
    <property type="component" value="Unassembled WGS sequence"/>
</dbReference>
<dbReference type="EMBL" id="PYMO01000006">
    <property type="protein sequence ID" value="PSU25752.1"/>
    <property type="molecule type" value="Genomic_DNA"/>
</dbReference>
<evidence type="ECO:0000313" key="3">
    <source>
        <dbReference type="Proteomes" id="UP000241405"/>
    </source>
</evidence>
<evidence type="ECO:0000313" key="1">
    <source>
        <dbReference type="EMBL" id="PSU25752.1"/>
    </source>
</evidence>
<evidence type="ECO:0000313" key="4">
    <source>
        <dbReference type="Proteomes" id="UP000241618"/>
    </source>
</evidence>
<reference evidence="3 4" key="1">
    <citation type="submission" date="2018-03" db="EMBL/GenBank/DDBJ databases">
        <title>Whole genome sequencing of Histamine producing bacteria.</title>
        <authorList>
            <person name="Butler K."/>
        </authorList>
    </citation>
    <scope>NUCLEOTIDE SEQUENCE [LARGE SCALE GENOMIC DNA]</scope>
    <source>
        <strain evidence="2 4">FS-6.1</strain>
        <strain evidence="1 3">FS-6.2</strain>
    </source>
</reference>
<dbReference type="Proteomes" id="UP000241618">
    <property type="component" value="Unassembled WGS sequence"/>
</dbReference>